<dbReference type="PANTHER" id="PTHR43394:SF1">
    <property type="entry name" value="ATP-BINDING CASSETTE SUB-FAMILY B MEMBER 10, MITOCHONDRIAL"/>
    <property type="match status" value="1"/>
</dbReference>
<evidence type="ECO:0000256" key="4">
    <source>
        <dbReference type="ARBA" id="ARBA00022741"/>
    </source>
</evidence>
<evidence type="ECO:0000256" key="8">
    <source>
        <dbReference type="SAM" id="Phobius"/>
    </source>
</evidence>
<dbReference type="Gene3D" id="3.40.50.300">
    <property type="entry name" value="P-loop containing nucleotide triphosphate hydrolases"/>
    <property type="match status" value="1"/>
</dbReference>
<dbReference type="Pfam" id="PF00005">
    <property type="entry name" value="ABC_tran"/>
    <property type="match status" value="1"/>
</dbReference>
<evidence type="ECO:0000259" key="9">
    <source>
        <dbReference type="PROSITE" id="PS50893"/>
    </source>
</evidence>
<feature type="domain" description="ABC transmembrane type-1" evidence="10">
    <location>
        <begin position="54"/>
        <end position="356"/>
    </location>
</feature>
<dbReference type="InterPro" id="IPR036640">
    <property type="entry name" value="ABC1_TM_sf"/>
</dbReference>
<feature type="transmembrane region" description="Helical" evidence="8">
    <location>
        <begin position="295"/>
        <end position="320"/>
    </location>
</feature>
<evidence type="ECO:0000256" key="1">
    <source>
        <dbReference type="ARBA" id="ARBA00004651"/>
    </source>
</evidence>
<dbReference type="AlphaFoldDB" id="R4U713"/>
<evidence type="ECO:0000256" key="6">
    <source>
        <dbReference type="ARBA" id="ARBA00022989"/>
    </source>
</evidence>
<dbReference type="GO" id="GO:0015421">
    <property type="term" value="F:ABC-type oligopeptide transporter activity"/>
    <property type="evidence" value="ECO:0007669"/>
    <property type="project" value="TreeGrafter"/>
</dbReference>
<comment type="subcellular location">
    <subcellularLocation>
        <location evidence="1">Cell membrane</location>
        <topology evidence="1">Multi-pass membrane protein</topology>
    </subcellularLocation>
</comment>
<accession>R4U713</accession>
<proteinExistence type="inferred from homology"/>
<feature type="domain" description="ABC transporter" evidence="9">
    <location>
        <begin position="390"/>
        <end position="627"/>
    </location>
</feature>
<name>R4U713_9MOLU</name>
<keyword evidence="4" id="KW-0547">Nucleotide-binding</keyword>
<dbReference type="RefSeq" id="WP_016341069.1">
    <property type="nucleotide sequence ID" value="NC_021284.1"/>
</dbReference>
<keyword evidence="3 8" id="KW-0812">Transmembrane</keyword>
<dbReference type="KEGG" id="ssyr:SSYRP_v1c08390"/>
<dbReference type="EMBL" id="CP005078">
    <property type="protein sequence ID" value="AGM26428.1"/>
    <property type="molecule type" value="Genomic_DNA"/>
</dbReference>
<dbReference type="Gene3D" id="1.20.1560.10">
    <property type="entry name" value="ABC transporter type 1, transmembrane domain"/>
    <property type="match status" value="1"/>
</dbReference>
<dbReference type="OrthoDB" id="9763744at2"/>
<dbReference type="InterPro" id="IPR017871">
    <property type="entry name" value="ABC_transporter-like_CS"/>
</dbReference>
<dbReference type="Proteomes" id="UP000013963">
    <property type="component" value="Chromosome"/>
</dbReference>
<feature type="transmembrane region" description="Helical" evidence="8">
    <location>
        <begin position="178"/>
        <end position="198"/>
    </location>
</feature>
<evidence type="ECO:0000256" key="3">
    <source>
        <dbReference type="ARBA" id="ARBA00022692"/>
    </source>
</evidence>
<dbReference type="CDD" id="cd07346">
    <property type="entry name" value="ABC_6TM_exporters"/>
    <property type="match status" value="1"/>
</dbReference>
<dbReference type="InterPro" id="IPR003439">
    <property type="entry name" value="ABC_transporter-like_ATP-bd"/>
</dbReference>
<dbReference type="SUPFAM" id="SSF90123">
    <property type="entry name" value="ABC transporter transmembrane region"/>
    <property type="match status" value="1"/>
</dbReference>
<dbReference type="InterPro" id="IPR027417">
    <property type="entry name" value="P-loop_NTPase"/>
</dbReference>
<dbReference type="InterPro" id="IPR003593">
    <property type="entry name" value="AAA+_ATPase"/>
</dbReference>
<dbReference type="PROSITE" id="PS50893">
    <property type="entry name" value="ABC_TRANSPORTER_2"/>
    <property type="match status" value="1"/>
</dbReference>
<dbReference type="FunFam" id="3.40.50.300:FF:000218">
    <property type="entry name" value="Multidrug ABC transporter ATP-binding protein"/>
    <property type="match status" value="1"/>
</dbReference>
<feature type="transmembrane region" description="Helical" evidence="8">
    <location>
        <begin position="210"/>
        <end position="235"/>
    </location>
</feature>
<dbReference type="Pfam" id="PF00664">
    <property type="entry name" value="ABC_membrane"/>
    <property type="match status" value="2"/>
</dbReference>
<evidence type="ECO:0000313" key="12">
    <source>
        <dbReference type="Proteomes" id="UP000013963"/>
    </source>
</evidence>
<dbReference type="SUPFAM" id="SSF52540">
    <property type="entry name" value="P-loop containing nucleoside triphosphate hydrolases"/>
    <property type="match status" value="1"/>
</dbReference>
<feature type="transmembrane region" description="Helical" evidence="8">
    <location>
        <begin position="91"/>
        <end position="113"/>
    </location>
</feature>
<evidence type="ECO:0000259" key="10">
    <source>
        <dbReference type="PROSITE" id="PS50929"/>
    </source>
</evidence>
<reference evidence="11 12" key="1">
    <citation type="journal article" date="2013" name="Genome Biol. Evol.">
        <title>Complete genomes of two dipteran-associated spiroplasmas provided insights into the origin, dynamics, and impacts of viral invasion in spiroplasma.</title>
        <authorList>
            <person name="Ku C."/>
            <person name="Lo W.S."/>
            <person name="Chen L.L."/>
            <person name="Kuo C.H."/>
        </authorList>
    </citation>
    <scope>NUCLEOTIDE SEQUENCE [LARGE SCALE GENOMIC DNA]</scope>
    <source>
        <strain evidence="11">EA-1</strain>
    </source>
</reference>
<dbReference type="HOGENOM" id="CLU_000604_84_9_14"/>
<feature type="transmembrane region" description="Helical" evidence="8">
    <location>
        <begin position="46"/>
        <end position="71"/>
    </location>
</feature>
<gene>
    <name evidence="11" type="ORF">SSYRP_v1c08390</name>
</gene>
<dbReference type="PROSITE" id="PS00211">
    <property type="entry name" value="ABC_TRANSPORTER_1"/>
    <property type="match status" value="1"/>
</dbReference>
<keyword evidence="6 8" id="KW-1133">Transmembrane helix</keyword>
<comment type="similarity">
    <text evidence="2">Belongs to the ABC transporter superfamily.</text>
</comment>
<dbReference type="GO" id="GO:0005886">
    <property type="term" value="C:plasma membrane"/>
    <property type="evidence" value="ECO:0007669"/>
    <property type="project" value="UniProtKB-SubCell"/>
</dbReference>
<dbReference type="PANTHER" id="PTHR43394">
    <property type="entry name" value="ATP-DEPENDENT PERMEASE MDL1, MITOCHONDRIAL"/>
    <property type="match status" value="1"/>
</dbReference>
<dbReference type="eggNOG" id="COG1132">
    <property type="taxonomic scope" value="Bacteria"/>
</dbReference>
<evidence type="ECO:0000256" key="7">
    <source>
        <dbReference type="ARBA" id="ARBA00023136"/>
    </source>
</evidence>
<keyword evidence="12" id="KW-1185">Reference proteome</keyword>
<keyword evidence="7 8" id="KW-0472">Membrane</keyword>
<protein>
    <submittedName>
        <fullName evidence="11">ABC transporter ATP-binding protein/permease</fullName>
    </submittedName>
</protein>
<evidence type="ECO:0000256" key="5">
    <source>
        <dbReference type="ARBA" id="ARBA00022840"/>
    </source>
</evidence>
<dbReference type="InterPro" id="IPR039421">
    <property type="entry name" value="Type_1_exporter"/>
</dbReference>
<organism evidence="11 12">
    <name type="scientific">Spiroplasma syrphidicola EA-1</name>
    <dbReference type="NCBI Taxonomy" id="1276229"/>
    <lineage>
        <taxon>Bacteria</taxon>
        <taxon>Bacillati</taxon>
        <taxon>Mycoplasmatota</taxon>
        <taxon>Mollicutes</taxon>
        <taxon>Entomoplasmatales</taxon>
        <taxon>Spiroplasmataceae</taxon>
        <taxon>Spiroplasma</taxon>
    </lineage>
</organism>
<dbReference type="STRING" id="1276229.SSYRP_v1c08390"/>
<dbReference type="GO" id="GO:0005524">
    <property type="term" value="F:ATP binding"/>
    <property type="evidence" value="ECO:0007669"/>
    <property type="project" value="UniProtKB-KW"/>
</dbReference>
<dbReference type="SMART" id="SM00382">
    <property type="entry name" value="AAA"/>
    <property type="match status" value="1"/>
</dbReference>
<dbReference type="InterPro" id="IPR011527">
    <property type="entry name" value="ABC1_TM_dom"/>
</dbReference>
<dbReference type="PROSITE" id="PS50929">
    <property type="entry name" value="ABC_TM1F"/>
    <property type="match status" value="1"/>
</dbReference>
<evidence type="ECO:0000313" key="11">
    <source>
        <dbReference type="EMBL" id="AGM26428.1"/>
    </source>
</evidence>
<dbReference type="PATRIC" id="fig|1276229.3.peg.834"/>
<keyword evidence="5 11" id="KW-0067">ATP-binding</keyword>
<evidence type="ECO:0000256" key="2">
    <source>
        <dbReference type="ARBA" id="ARBA00005417"/>
    </source>
</evidence>
<dbReference type="GO" id="GO:0016887">
    <property type="term" value="F:ATP hydrolysis activity"/>
    <property type="evidence" value="ECO:0007669"/>
    <property type="project" value="InterPro"/>
</dbReference>
<sequence>MDKIGNNQEDYIIEKLKIKNEDINNSKTKINKKGFWKLVLPYYATYWPLCTMFLLFSLITSGILVAMPIVVNQLLNAININVAAGKIGLEWMTVIYAGIGLLITYVLYALFWISRYTISGVLARRIETKIRVRLLAKLLRLDLHFYHNKKTGDILTKLISDTQILGDQAEQIPLQVTYSIFSFFGASIVMFLLDNSVMVNGTQVNMKDTVYIIAAIVLGLTLLITIAIIFLYNYLRKLQYRVRRVLSSVNGDIQDRIHNIRLIKASGTLRHETERFENINEDYFKLIRHWEIRQGVIWGLILAMLFSVNGVVIIVGVVFVNKNALNPIVMVSVLMSVNQMINPLVNLIGLMNNIISASVSASRLNEILTEPERIVANEGETIVEKITGDIIFQNVDFKYSTEGEKVLDNFNFTFKQGHSYALVGQTGSGKSTISRLLLRFYDPTAGALLINNDLNLKNVNLKSFLNHVGYVEQEPQILFATIAENIAYGLENISQEAIYAAAKKAKLYDFVMTLPEQFETVVGERGHILSGGQKQRLVIARMFLRNPEVLILDEATSALDNLVEKDIQKELDALMKGRTTIVIAHRLTTVKNVDQILVLAPGEGICQVGTFEKLRKEEGYFRDMYEASFS</sequence>